<dbReference type="RefSeq" id="WP_065920415.1">
    <property type="nucleotide sequence ID" value="NZ_CP016793.1"/>
</dbReference>
<feature type="transmembrane region" description="Helical" evidence="1">
    <location>
        <begin position="294"/>
        <end position="313"/>
    </location>
</feature>
<proteinExistence type="predicted"/>
<dbReference type="AlphaFoldDB" id="A0A1B2HWI3"/>
<keyword evidence="1" id="KW-0472">Membrane</keyword>
<evidence type="ECO:0000313" key="3">
    <source>
        <dbReference type="Proteomes" id="UP000093053"/>
    </source>
</evidence>
<dbReference type="OrthoDB" id="9808690at2"/>
<evidence type="ECO:0000256" key="1">
    <source>
        <dbReference type="SAM" id="Phobius"/>
    </source>
</evidence>
<feature type="transmembrane region" description="Helical" evidence="1">
    <location>
        <begin position="117"/>
        <end position="137"/>
    </location>
</feature>
<accession>A0A1B2HWI3</accession>
<keyword evidence="1" id="KW-1133">Transmembrane helix</keyword>
<dbReference type="KEGG" id="led:BBK82_45280"/>
<dbReference type="EMBL" id="CP016793">
    <property type="protein sequence ID" value="ANZ42081.1"/>
    <property type="molecule type" value="Genomic_DNA"/>
</dbReference>
<dbReference type="STRING" id="1586287.BBK82_45280"/>
<reference evidence="2 3" key="1">
    <citation type="submission" date="2016-07" db="EMBL/GenBank/DDBJ databases">
        <title>Complete genome sequence of the Lentzea guizhouensis DHS C013.</title>
        <authorList>
            <person name="Cao C."/>
        </authorList>
    </citation>
    <scope>NUCLEOTIDE SEQUENCE [LARGE SCALE GENOMIC DNA]</scope>
    <source>
        <strain evidence="2 3">DHS C013</strain>
    </source>
</reference>
<evidence type="ECO:0008006" key="4">
    <source>
        <dbReference type="Google" id="ProtNLM"/>
    </source>
</evidence>
<sequence>MTVQIGWIVLVTAGFLVLPATARPTLPFGVRVPHGRTGELRPIRVGYRVAVAVSGVLAAAGTLLGETWLLAALVVACLLAHWAAAGLVSRVKRSWPQIRQGVTTDTSLRTDPVRLPWAALVPAAVVVSGTAVLGLVRDTPWEAFWPVTNQVVVLVIGVFAAVALPRARPELDAARPESSARSYRAYLTGTVRIVAVLTTAVIAALAVKALQLWEIMSGPAWTVLAAVPFAGAVVWLVRAGDAGHRLDRDDTEDSGVAQRDDDRHWHVGGLVYANRADPALLVHQRVGSRWTLNLGHPASWLTLAALLVVALLAD</sequence>
<feature type="transmembrane region" description="Helical" evidence="1">
    <location>
        <begin position="219"/>
        <end position="237"/>
    </location>
</feature>
<feature type="transmembrane region" description="Helical" evidence="1">
    <location>
        <begin position="143"/>
        <end position="164"/>
    </location>
</feature>
<keyword evidence="1" id="KW-0812">Transmembrane</keyword>
<organism evidence="2 3">
    <name type="scientific">Lentzea guizhouensis</name>
    <dbReference type="NCBI Taxonomy" id="1586287"/>
    <lineage>
        <taxon>Bacteria</taxon>
        <taxon>Bacillati</taxon>
        <taxon>Actinomycetota</taxon>
        <taxon>Actinomycetes</taxon>
        <taxon>Pseudonocardiales</taxon>
        <taxon>Pseudonocardiaceae</taxon>
        <taxon>Lentzea</taxon>
    </lineage>
</organism>
<dbReference type="Proteomes" id="UP000093053">
    <property type="component" value="Chromosome"/>
</dbReference>
<feature type="transmembrane region" description="Helical" evidence="1">
    <location>
        <begin position="6"/>
        <end position="24"/>
    </location>
</feature>
<feature type="transmembrane region" description="Helical" evidence="1">
    <location>
        <begin position="70"/>
        <end position="89"/>
    </location>
</feature>
<gene>
    <name evidence="2" type="ORF">BBK82_45280</name>
</gene>
<name>A0A1B2HWI3_9PSEU</name>
<feature type="transmembrane region" description="Helical" evidence="1">
    <location>
        <begin position="185"/>
        <end position="207"/>
    </location>
</feature>
<keyword evidence="3" id="KW-1185">Reference proteome</keyword>
<evidence type="ECO:0000313" key="2">
    <source>
        <dbReference type="EMBL" id="ANZ42081.1"/>
    </source>
</evidence>
<protein>
    <recommendedName>
        <fullName evidence="4">DUF5808 domain-containing protein</fullName>
    </recommendedName>
</protein>